<protein>
    <submittedName>
        <fullName evidence="2">HCCA2</fullName>
    </submittedName>
</protein>
<organism evidence="2">
    <name type="scientific">Homo sapiens</name>
    <name type="common">Human</name>
    <dbReference type="NCBI Taxonomy" id="9606"/>
    <lineage>
        <taxon>Eukaryota</taxon>
        <taxon>Metazoa</taxon>
        <taxon>Chordata</taxon>
        <taxon>Craniata</taxon>
        <taxon>Vertebrata</taxon>
        <taxon>Euteleostomi</taxon>
        <taxon>Mammalia</taxon>
        <taxon>Eutheria</taxon>
        <taxon>Euarchontoglires</taxon>
        <taxon>Primates</taxon>
        <taxon>Haplorrhini</taxon>
        <taxon>Catarrhini</taxon>
        <taxon>Hominidae</taxon>
        <taxon>Homo</taxon>
    </lineage>
</organism>
<evidence type="ECO:0000256" key="1">
    <source>
        <dbReference type="SAM" id="MobiDB-lite"/>
    </source>
</evidence>
<proteinExistence type="evidence at transcript level"/>
<feature type="region of interest" description="Disordered" evidence="1">
    <location>
        <begin position="1"/>
        <end position="37"/>
    </location>
</feature>
<name>Q96JE6_HUMAN</name>
<evidence type="ECO:0000313" key="2">
    <source>
        <dbReference type="EMBL" id="BAB62266.1"/>
    </source>
</evidence>
<gene>
    <name evidence="2" type="primary">HCCA2</name>
</gene>
<sequence length="257" mass="27135">MQRGRRGPQWGQWGWGRQRGPGSTEPREGEMSPPGRTGAHVCKETVVCVLSCSCICVCTHVLGTRVVRSERAPGCTGVGCTGTDADGPGRVLWPPVGWMRAVCREEPLGPFTRSADTHGTDALSFLLWGFPFSGLCAAPALPRVLLASKEEHVGGGCDLQTWVSALLWGWGLLSQRPSFPLTPPLPASPGVLAVGSSEVGEACGVRCPAPAPAPVTPSCCLLHAQGTPMVQSSGKARTGLRPCVEMLHQRKAETRLP</sequence>
<dbReference type="EMBL" id="AB066564">
    <property type="protein sequence ID" value="BAB62266.1"/>
    <property type="molecule type" value="mRNA"/>
</dbReference>
<reference evidence="2" key="1">
    <citation type="submission" date="2001-07" db="EMBL/GenBank/DDBJ databases">
        <title>Molecular cloning and genome mapping of the gene encoding for HCCA2 from human brain cDNA library.</title>
        <authorList>
            <person name="Wang H."/>
            <person name="Gao X."/>
            <person name="Li L."/>
            <person name="Lou H."/>
            <person name="Huang Y."/>
            <person name="Han J."/>
        </authorList>
    </citation>
    <scope>NUCLEOTIDE SEQUENCE</scope>
    <source>
        <tissue evidence="2">Brain tissue</tissue>
    </source>
</reference>
<dbReference type="AlphaFoldDB" id="Q96JE6"/>
<dbReference type="PeptideAtlas" id="Q96JE6"/>
<accession>Q96JE6</accession>